<proteinExistence type="predicted"/>
<evidence type="ECO:0000256" key="1">
    <source>
        <dbReference type="ARBA" id="ARBA00023157"/>
    </source>
</evidence>
<evidence type="ECO:0000313" key="6">
    <source>
        <dbReference type="Proteomes" id="UP000472267"/>
    </source>
</evidence>
<evidence type="ECO:0000313" key="5">
    <source>
        <dbReference type="Ensembl" id="ENSSFAP00005017829.1"/>
    </source>
</evidence>
<organism evidence="5 6">
    <name type="scientific">Salarias fasciatus</name>
    <name type="common">Jewelled blenny</name>
    <name type="synonym">Blennius fasciatus</name>
    <dbReference type="NCBI Taxonomy" id="181472"/>
    <lineage>
        <taxon>Eukaryota</taxon>
        <taxon>Metazoa</taxon>
        <taxon>Chordata</taxon>
        <taxon>Craniata</taxon>
        <taxon>Vertebrata</taxon>
        <taxon>Euteleostomi</taxon>
        <taxon>Actinopterygii</taxon>
        <taxon>Neopterygii</taxon>
        <taxon>Teleostei</taxon>
        <taxon>Neoteleostei</taxon>
        <taxon>Acanthomorphata</taxon>
        <taxon>Ovalentaria</taxon>
        <taxon>Blenniimorphae</taxon>
        <taxon>Blenniiformes</taxon>
        <taxon>Blennioidei</taxon>
        <taxon>Blenniidae</taxon>
        <taxon>Salariinae</taxon>
        <taxon>Salarias</taxon>
    </lineage>
</organism>
<dbReference type="InterPro" id="IPR050780">
    <property type="entry name" value="Mucin_vWF_Thrombospondin_sf"/>
</dbReference>
<dbReference type="InterPro" id="IPR001846">
    <property type="entry name" value="VWF_type-D"/>
</dbReference>
<keyword evidence="1" id="KW-1015">Disulfide bond</keyword>
<reference evidence="5" key="2">
    <citation type="submission" date="2025-08" db="UniProtKB">
        <authorList>
            <consortium name="Ensembl"/>
        </authorList>
    </citation>
    <scope>IDENTIFICATION</scope>
</reference>
<dbReference type="GO" id="GO:0031012">
    <property type="term" value="C:extracellular matrix"/>
    <property type="evidence" value="ECO:0007669"/>
    <property type="project" value="TreeGrafter"/>
</dbReference>
<sequence length="199" mass="21814">VGHHTSPPTWLWFSPNQTPDCVSVWTGSGICSASGDPHYNTFDKHTHHYMGACSYTLTKPCNASSDMFVQHERVDLCQSEALRCSSCFKINPVVLQVNGTVVVPPVTFTSGVQIYLSGKFVVLETSFGLRVRFDGNHHADVSVPSSYSGLLCGLCGKKQCLHRNFNGDSKDDNLKPDNTPAANTNELGESWQVPDPRPE</sequence>
<keyword evidence="6" id="KW-1185">Reference proteome</keyword>
<dbReference type="PANTHER" id="PTHR11339">
    <property type="entry name" value="EXTRACELLULAR MATRIX GLYCOPROTEIN RELATED"/>
    <property type="match status" value="1"/>
</dbReference>
<feature type="region of interest" description="Disordered" evidence="3">
    <location>
        <begin position="167"/>
        <end position="199"/>
    </location>
</feature>
<dbReference type="InParanoid" id="A0A672H0L9"/>
<evidence type="ECO:0000259" key="4">
    <source>
        <dbReference type="PROSITE" id="PS51233"/>
    </source>
</evidence>
<evidence type="ECO:0000256" key="3">
    <source>
        <dbReference type="SAM" id="MobiDB-lite"/>
    </source>
</evidence>
<dbReference type="Proteomes" id="UP000472267">
    <property type="component" value="Chromosome 3"/>
</dbReference>
<dbReference type="Pfam" id="PF00094">
    <property type="entry name" value="VWD"/>
    <property type="match status" value="1"/>
</dbReference>
<dbReference type="SMART" id="SM00216">
    <property type="entry name" value="VWD"/>
    <property type="match status" value="1"/>
</dbReference>
<protein>
    <recommendedName>
        <fullName evidence="4">VWFD domain-containing protein</fullName>
    </recommendedName>
</protein>
<evidence type="ECO:0000256" key="2">
    <source>
        <dbReference type="ARBA" id="ARBA00023180"/>
    </source>
</evidence>
<dbReference type="PROSITE" id="PS51233">
    <property type="entry name" value="VWFD"/>
    <property type="match status" value="1"/>
</dbReference>
<dbReference type="AlphaFoldDB" id="A0A672H0L9"/>
<dbReference type="OMA" id="FWSESAC"/>
<dbReference type="Ensembl" id="ENSSFAT00005018550.1">
    <property type="protein sequence ID" value="ENSSFAP00005017829.1"/>
    <property type="gene ID" value="ENSSFAG00005009433.1"/>
</dbReference>
<feature type="domain" description="VWFD" evidence="4">
    <location>
        <begin position="29"/>
        <end position="199"/>
    </location>
</feature>
<name>A0A672H0L9_SALFA</name>
<dbReference type="GO" id="GO:0005615">
    <property type="term" value="C:extracellular space"/>
    <property type="evidence" value="ECO:0007669"/>
    <property type="project" value="TreeGrafter"/>
</dbReference>
<reference evidence="5" key="3">
    <citation type="submission" date="2025-09" db="UniProtKB">
        <authorList>
            <consortium name="Ensembl"/>
        </authorList>
    </citation>
    <scope>IDENTIFICATION</scope>
</reference>
<keyword evidence="2" id="KW-0325">Glycoprotein</keyword>
<accession>A0A672H0L9</accession>
<dbReference type="PANTHER" id="PTHR11339:SF374">
    <property type="entry name" value="ZONADHESIN"/>
    <property type="match status" value="1"/>
</dbReference>
<reference evidence="5" key="1">
    <citation type="submission" date="2019-06" db="EMBL/GenBank/DDBJ databases">
        <authorList>
            <consortium name="Wellcome Sanger Institute Data Sharing"/>
        </authorList>
    </citation>
    <scope>NUCLEOTIDE SEQUENCE [LARGE SCALE GENOMIC DNA]</scope>
</reference>